<evidence type="ECO:0000313" key="2">
    <source>
        <dbReference type="EMBL" id="CDI55044.1"/>
    </source>
</evidence>
<feature type="compositionally biased region" description="Low complexity" evidence="1">
    <location>
        <begin position="115"/>
        <end position="130"/>
    </location>
</feature>
<name>A0A077RC97_9BASI</name>
<dbReference type="AlphaFoldDB" id="A0A077RC97"/>
<organism evidence="2">
    <name type="scientific">Melanopsichium pennsylvanicum 4</name>
    <dbReference type="NCBI Taxonomy" id="1398559"/>
    <lineage>
        <taxon>Eukaryota</taxon>
        <taxon>Fungi</taxon>
        <taxon>Dikarya</taxon>
        <taxon>Basidiomycota</taxon>
        <taxon>Ustilaginomycotina</taxon>
        <taxon>Ustilaginomycetes</taxon>
        <taxon>Ustilaginales</taxon>
        <taxon>Ustilaginaceae</taxon>
        <taxon>Melanopsichium</taxon>
    </lineage>
</organism>
<dbReference type="EMBL" id="HG529635">
    <property type="protein sequence ID" value="CDI55044.1"/>
    <property type="molecule type" value="Genomic_DNA"/>
</dbReference>
<proteinExistence type="predicted"/>
<accession>A0A077RC97</accession>
<evidence type="ECO:0000256" key="1">
    <source>
        <dbReference type="SAM" id="MobiDB-lite"/>
    </source>
</evidence>
<sequence length="474" mass="50911">MDPAFSLADELEELQHQDELQFQSGHKYNTASLGDEFEEVHNHEFGSSLDAELEGLHLHGNDLASEFGGGGSLADELGGGNLAAELDPHFGSGGGAAEASLADQLNHDEGMSRDPSSSSSSSYHPSSYNSGVTSPTLSSRHGTLSRASMSDHGTASPSRKKPSTSTLADPTAAISALASSQTTEIQTSLQQTKQFLAHLSSLSSKSAAADTYASSVEEGDTARLEIAAGGYLKLVSECTAEREAQLRELRELDRKFARTFVDNPGGGFSLPSSGSFGSDLGMFSPMTTSTSQLADLPEEQDRDAFDQNSMLESPTRSISRRHRSNASIRSDITITDMAPVTPTHTSLHQTDTLDASLFAPFYTSTNALVSSLTNLHEHTQITKSTSADAQRKLKTLKGLISTWRMEQESVEQSEAWIAEHHTGSREEEEGGEEGGKTSGKVGKAWTEEQLGWCRKRIEQVEVRARELLTPVSIA</sequence>
<feature type="compositionally biased region" description="Polar residues" evidence="1">
    <location>
        <begin position="131"/>
        <end position="168"/>
    </location>
</feature>
<feature type="region of interest" description="Disordered" evidence="1">
    <location>
        <begin position="420"/>
        <end position="442"/>
    </location>
</feature>
<protein>
    <submittedName>
        <fullName evidence="2">Uncharacterized protein</fullName>
    </submittedName>
</protein>
<feature type="region of interest" description="Disordered" evidence="1">
    <location>
        <begin position="107"/>
        <end position="170"/>
    </location>
</feature>
<reference evidence="2" key="1">
    <citation type="journal article" date="2014" name="Genome Biol. Evol.">
        <title>Gene Loss Rather Than Gene Gain Is Associated with a Host Jump from Monocots to Dicots in the Smut Fungus Melanopsichium pennsylvanicum.</title>
        <authorList>
            <person name="Sharma R."/>
            <person name="Mishra B."/>
            <person name="Runge F."/>
            <person name="Thines M."/>
        </authorList>
    </citation>
    <scope>NUCLEOTIDE SEQUENCE</scope>
    <source>
        <strain evidence="2">4</strain>
    </source>
</reference>